<dbReference type="EMBL" id="WJQT01000002">
    <property type="protein sequence ID" value="MRJ46410.1"/>
    <property type="molecule type" value="Genomic_DNA"/>
</dbReference>
<dbReference type="Proteomes" id="UP000440066">
    <property type="component" value="Unassembled WGS sequence"/>
</dbReference>
<proteinExistence type="predicted"/>
<name>A0A844CB68_9LACT</name>
<comment type="caution">
    <text evidence="1">The sequence shown here is derived from an EMBL/GenBank/DDBJ whole genome shotgun (WGS) entry which is preliminary data.</text>
</comment>
<reference evidence="1 2" key="1">
    <citation type="submission" date="2019-11" db="EMBL/GenBank/DDBJ databases">
        <title>Characterisation of Fundicoccus ignavus gen. nov. sp. nov., a novel genus of the family Aerococcaceae from bulk tank milk.</title>
        <authorList>
            <person name="Siebert A."/>
            <person name="Huptas C."/>
            <person name="Wenning M."/>
            <person name="Scherer S."/>
            <person name="Doll E.V."/>
        </authorList>
    </citation>
    <scope>NUCLEOTIDE SEQUENCE [LARGE SCALE GENOMIC DNA]</scope>
    <source>
        <strain evidence="1 2">DSM 109652</strain>
    </source>
</reference>
<gene>
    <name evidence="1" type="ORF">GF867_02350</name>
</gene>
<dbReference type="RefSeq" id="WP_153831516.1">
    <property type="nucleotide sequence ID" value="NZ_WJQT01000002.1"/>
</dbReference>
<dbReference type="AlphaFoldDB" id="A0A844CB68"/>
<organism evidence="1 2">
    <name type="scientific">Fundicoccus ignavus</name>
    <dbReference type="NCBI Taxonomy" id="2664442"/>
    <lineage>
        <taxon>Bacteria</taxon>
        <taxon>Bacillati</taxon>
        <taxon>Bacillota</taxon>
        <taxon>Bacilli</taxon>
        <taxon>Lactobacillales</taxon>
        <taxon>Aerococcaceae</taxon>
        <taxon>Fundicoccus</taxon>
    </lineage>
</organism>
<evidence type="ECO:0000313" key="2">
    <source>
        <dbReference type="Proteomes" id="UP000440066"/>
    </source>
</evidence>
<evidence type="ECO:0000313" key="1">
    <source>
        <dbReference type="EMBL" id="MRJ46410.1"/>
    </source>
</evidence>
<sequence length="78" mass="8984">MAEFNYGKDRKAYLSAILDYGQNKIVGYQLSTRQKQALIIDTFEQVVSDIISESQWFIPTVDTNTLPALLNNSWRIKN</sequence>
<accession>A0A844CB68</accession>
<protein>
    <submittedName>
        <fullName evidence="1">Uncharacterized protein</fullName>
    </submittedName>
</protein>